<dbReference type="SUPFAM" id="SSF56176">
    <property type="entry name" value="FAD-binding/transporter-associated domain-like"/>
    <property type="match status" value="1"/>
</dbReference>
<dbReference type="Pfam" id="PF12796">
    <property type="entry name" value="Ank_2"/>
    <property type="match status" value="1"/>
</dbReference>
<comment type="cofactor">
    <cofactor evidence="1">
        <name>FAD</name>
        <dbReference type="ChEBI" id="CHEBI:57692"/>
    </cofactor>
</comment>
<dbReference type="GeneID" id="67016714"/>
<evidence type="ECO:0000313" key="8">
    <source>
        <dbReference type="EMBL" id="CAG5158108.1"/>
    </source>
</evidence>
<feature type="repeat" description="ANK" evidence="6">
    <location>
        <begin position="137"/>
        <end position="165"/>
    </location>
</feature>
<dbReference type="Gene3D" id="3.30.465.10">
    <property type="match status" value="1"/>
</dbReference>
<dbReference type="SMART" id="SM00248">
    <property type="entry name" value="ANK"/>
    <property type="match status" value="4"/>
</dbReference>
<dbReference type="InterPro" id="IPR050416">
    <property type="entry name" value="FAD-linked_Oxidoreductase"/>
</dbReference>
<evidence type="ECO:0000256" key="2">
    <source>
        <dbReference type="ARBA" id="ARBA00005466"/>
    </source>
</evidence>
<organism evidence="8 9">
    <name type="scientific">Alternaria atra</name>
    <dbReference type="NCBI Taxonomy" id="119953"/>
    <lineage>
        <taxon>Eukaryota</taxon>
        <taxon>Fungi</taxon>
        <taxon>Dikarya</taxon>
        <taxon>Ascomycota</taxon>
        <taxon>Pezizomycotina</taxon>
        <taxon>Dothideomycetes</taxon>
        <taxon>Pleosporomycetidae</taxon>
        <taxon>Pleosporales</taxon>
        <taxon>Pleosporineae</taxon>
        <taxon>Pleosporaceae</taxon>
        <taxon>Alternaria</taxon>
        <taxon>Alternaria sect. Ulocladioides</taxon>
    </lineage>
</organism>
<reference evidence="8" key="1">
    <citation type="submission" date="2021-05" db="EMBL/GenBank/DDBJ databases">
        <authorList>
            <person name="Stam R."/>
        </authorList>
    </citation>
    <scope>NUCLEOTIDE SEQUENCE</scope>
    <source>
        <strain evidence="8">CS162</strain>
    </source>
</reference>
<evidence type="ECO:0000256" key="1">
    <source>
        <dbReference type="ARBA" id="ARBA00001974"/>
    </source>
</evidence>
<dbReference type="OrthoDB" id="9983560at2759"/>
<dbReference type="Pfam" id="PF01565">
    <property type="entry name" value="FAD_binding_4"/>
    <property type="match status" value="1"/>
</dbReference>
<dbReference type="Gene3D" id="1.25.40.20">
    <property type="entry name" value="Ankyrin repeat-containing domain"/>
    <property type="match status" value="1"/>
</dbReference>
<gene>
    <name evidence="8" type="ORF">ALTATR162_LOCUS4987</name>
</gene>
<protein>
    <recommendedName>
        <fullName evidence="7">FAD-binding PCMH-type domain-containing protein</fullName>
    </recommendedName>
</protein>
<dbReference type="GO" id="GO:0003700">
    <property type="term" value="F:DNA-binding transcription factor activity"/>
    <property type="evidence" value="ECO:0007669"/>
    <property type="project" value="InterPro"/>
</dbReference>
<dbReference type="InterPro" id="IPR016169">
    <property type="entry name" value="FAD-bd_PCMH_sub2"/>
</dbReference>
<feature type="domain" description="FAD-binding PCMH-type" evidence="7">
    <location>
        <begin position="255"/>
        <end position="493"/>
    </location>
</feature>
<dbReference type="AlphaFoldDB" id="A0A8J2N5N7"/>
<evidence type="ECO:0000313" key="9">
    <source>
        <dbReference type="Proteomes" id="UP000676310"/>
    </source>
</evidence>
<evidence type="ECO:0000256" key="5">
    <source>
        <dbReference type="ARBA" id="ARBA00023002"/>
    </source>
</evidence>
<dbReference type="InterPro" id="IPR016166">
    <property type="entry name" value="FAD-bd_PCMH"/>
</dbReference>
<accession>A0A8J2N5N7</accession>
<evidence type="ECO:0000256" key="6">
    <source>
        <dbReference type="PROSITE-ProRule" id="PRU00023"/>
    </source>
</evidence>
<dbReference type="SUPFAM" id="SSF48403">
    <property type="entry name" value="Ankyrin repeat"/>
    <property type="match status" value="1"/>
</dbReference>
<sequence length="776" mass="84031">MEPTGVELELNCENDGERRRTQNRLAQRRFRNKQKSAGRAVDDREALLDIFSPSTSLCMFETGGFLSGIGMPGLNEHGVLEAPSLSDTTTTVADGSLPHESRGSHRLDADDGFDFYPAQSAQDAIHAFRPSLGWMCPIHMAAKKGHDRILRLLLDKDPDCNGKDSDGTTPLMLAVAGGYEDVTDTLLRHGARIAEVDNHQRSALHWGVTNRREAVLRILLEHCKADLTVINGYDNAGRTPLHMAIDMEFEAGIQHKQKAAMLFNTHSLAAVVAVVTLPHVVFGAPARTYPSGNATVSYRLLPGDYNWPSEAEWKMLNSTVGGRLIRGAPVAEAACYAVATSAASDACKSLQTDWATLGPFLADPVNIMSPYSQNNTCSPFLAASGGSSMRLGAGMQVLEIYEAAAARGFRTVGGTCVSVGAMGGYTQGGGHGPLDASYGLGSDQVLEFEVVTTDGKHRTVSPTQNGDLYWALAGGGAGNWAVVLSVTVRAHRDGPVAGARLGFARANLPQKTYWAAVDAWFKHVAKLDAQGLRGFRSMSRLTRSGFSLDMATLPGATAEELTTVLNPFYRSLAKLNVSLTTNEVSQQSNFVTHFKTYNTNNNDTRNMTIGNRLIPRSLVNNPTSLTHLMDAFRTMVEVDNSTSDPILVLLSSNVTHATAGNKPSDNSVLPAWRDSLFAINLVLMSSERAAWDTLSSDLALINTWQDRLRKLTPGGGSYASEATFDNKHWKTDYYGANYDRLLKIKLKYDPGFVLWNQPAVGSDAFKLGEDGRLIAA</sequence>
<dbReference type="GO" id="GO:0071949">
    <property type="term" value="F:FAD binding"/>
    <property type="evidence" value="ECO:0007669"/>
    <property type="project" value="InterPro"/>
</dbReference>
<dbReference type="InterPro" id="IPR036770">
    <property type="entry name" value="Ankyrin_rpt-contain_sf"/>
</dbReference>
<dbReference type="CDD" id="cd14688">
    <property type="entry name" value="bZIP_YAP"/>
    <property type="match status" value="1"/>
</dbReference>
<dbReference type="EMBL" id="CAJRGZ010000018">
    <property type="protein sequence ID" value="CAG5158108.1"/>
    <property type="molecule type" value="Genomic_DNA"/>
</dbReference>
<feature type="repeat" description="ANK" evidence="6">
    <location>
        <begin position="166"/>
        <end position="198"/>
    </location>
</feature>
<comment type="similarity">
    <text evidence="2">Belongs to the oxygen-dependent FAD-linked oxidoreductase family.</text>
</comment>
<dbReference type="InterPro" id="IPR004827">
    <property type="entry name" value="bZIP"/>
</dbReference>
<dbReference type="PROSITE" id="PS50297">
    <property type="entry name" value="ANK_REP_REGION"/>
    <property type="match status" value="2"/>
</dbReference>
<dbReference type="PROSITE" id="PS51387">
    <property type="entry name" value="FAD_PCMH"/>
    <property type="match status" value="1"/>
</dbReference>
<keyword evidence="6" id="KW-0040">ANK repeat</keyword>
<dbReference type="Gene3D" id="3.40.462.20">
    <property type="match status" value="1"/>
</dbReference>
<dbReference type="PANTHER" id="PTHR42973:SF39">
    <property type="entry name" value="FAD-BINDING PCMH-TYPE DOMAIN-CONTAINING PROTEIN"/>
    <property type="match status" value="1"/>
</dbReference>
<dbReference type="Proteomes" id="UP000676310">
    <property type="component" value="Unassembled WGS sequence"/>
</dbReference>
<dbReference type="InterPro" id="IPR036318">
    <property type="entry name" value="FAD-bd_PCMH-like_sf"/>
</dbReference>
<dbReference type="GO" id="GO:0016491">
    <property type="term" value="F:oxidoreductase activity"/>
    <property type="evidence" value="ECO:0007669"/>
    <property type="project" value="UniProtKB-KW"/>
</dbReference>
<dbReference type="PROSITE" id="PS50088">
    <property type="entry name" value="ANK_REPEAT"/>
    <property type="match status" value="2"/>
</dbReference>
<dbReference type="InterPro" id="IPR006094">
    <property type="entry name" value="Oxid_FAD_bind_N"/>
</dbReference>
<evidence type="ECO:0000256" key="4">
    <source>
        <dbReference type="ARBA" id="ARBA00022827"/>
    </source>
</evidence>
<dbReference type="PROSITE" id="PS00036">
    <property type="entry name" value="BZIP_BASIC"/>
    <property type="match status" value="1"/>
</dbReference>
<dbReference type="RefSeq" id="XP_043168538.1">
    <property type="nucleotide sequence ID" value="XM_043312603.1"/>
</dbReference>
<evidence type="ECO:0000256" key="3">
    <source>
        <dbReference type="ARBA" id="ARBA00022630"/>
    </source>
</evidence>
<proteinExistence type="inferred from homology"/>
<keyword evidence="5" id="KW-0560">Oxidoreductase</keyword>
<comment type="caution">
    <text evidence="8">The sequence shown here is derived from an EMBL/GenBank/DDBJ whole genome shotgun (WGS) entry which is preliminary data.</text>
</comment>
<evidence type="ECO:0000259" key="7">
    <source>
        <dbReference type="PROSITE" id="PS51387"/>
    </source>
</evidence>
<dbReference type="InterPro" id="IPR002110">
    <property type="entry name" value="Ankyrin_rpt"/>
</dbReference>
<name>A0A8J2N5N7_9PLEO</name>
<dbReference type="Pfam" id="PF08031">
    <property type="entry name" value="BBE"/>
    <property type="match status" value="1"/>
</dbReference>
<dbReference type="PANTHER" id="PTHR42973">
    <property type="entry name" value="BINDING OXIDOREDUCTASE, PUTATIVE (AFU_ORTHOLOGUE AFUA_1G17690)-RELATED"/>
    <property type="match status" value="1"/>
</dbReference>
<dbReference type="InterPro" id="IPR012951">
    <property type="entry name" value="BBE"/>
</dbReference>
<keyword evidence="4" id="KW-0274">FAD</keyword>
<keyword evidence="9" id="KW-1185">Reference proteome</keyword>
<keyword evidence="3" id="KW-0285">Flavoprotein</keyword>